<comment type="caution">
    <text evidence="1">The sequence shown here is derived from an EMBL/GenBank/DDBJ whole genome shotgun (WGS) entry which is preliminary data.</text>
</comment>
<dbReference type="AlphaFoldDB" id="A0A8J3B0Z4"/>
<keyword evidence="2" id="KW-1185">Reference proteome</keyword>
<dbReference type="InterPro" id="IPR052045">
    <property type="entry name" value="Sulfur_Carrier/Prot_Modifier"/>
</dbReference>
<dbReference type="InterPro" id="IPR016155">
    <property type="entry name" value="Mopterin_synth/thiamin_S_b"/>
</dbReference>
<dbReference type="EMBL" id="BMQB01000002">
    <property type="protein sequence ID" value="GGJ83101.1"/>
    <property type="molecule type" value="Genomic_DNA"/>
</dbReference>
<dbReference type="PANTHER" id="PTHR38031">
    <property type="entry name" value="SULFUR CARRIER PROTEIN SLR0821-RELATED"/>
    <property type="match status" value="1"/>
</dbReference>
<proteinExistence type="predicted"/>
<reference evidence="1" key="2">
    <citation type="submission" date="2020-09" db="EMBL/GenBank/DDBJ databases">
        <authorList>
            <person name="Sun Q."/>
            <person name="Ohkuma M."/>
        </authorList>
    </citation>
    <scope>NUCLEOTIDE SEQUENCE</scope>
    <source>
        <strain evidence="1">JCM 3090</strain>
    </source>
</reference>
<dbReference type="RefSeq" id="WP_189168940.1">
    <property type="nucleotide sequence ID" value="NZ_BMQB01000002.1"/>
</dbReference>
<dbReference type="Proteomes" id="UP000649739">
    <property type="component" value="Unassembled WGS sequence"/>
</dbReference>
<dbReference type="PANTHER" id="PTHR38031:SF1">
    <property type="entry name" value="SULFUR CARRIER PROTEIN CYSO"/>
    <property type="match status" value="1"/>
</dbReference>
<dbReference type="Gene3D" id="3.10.20.30">
    <property type="match status" value="1"/>
</dbReference>
<evidence type="ECO:0000313" key="1">
    <source>
        <dbReference type="EMBL" id="GGJ83101.1"/>
    </source>
</evidence>
<evidence type="ECO:0000313" key="2">
    <source>
        <dbReference type="Proteomes" id="UP000649739"/>
    </source>
</evidence>
<dbReference type="SUPFAM" id="SSF54285">
    <property type="entry name" value="MoaD/ThiS"/>
    <property type="match status" value="1"/>
</dbReference>
<dbReference type="Pfam" id="PF02597">
    <property type="entry name" value="ThiS"/>
    <property type="match status" value="1"/>
</dbReference>
<reference evidence="1" key="1">
    <citation type="journal article" date="2014" name="Int. J. Syst. Evol. Microbiol.">
        <title>Complete genome sequence of Corynebacterium casei LMG S-19264T (=DSM 44701T), isolated from a smear-ripened cheese.</title>
        <authorList>
            <consortium name="US DOE Joint Genome Institute (JGI-PGF)"/>
            <person name="Walter F."/>
            <person name="Albersmeier A."/>
            <person name="Kalinowski J."/>
            <person name="Ruckert C."/>
        </authorList>
    </citation>
    <scope>NUCLEOTIDE SEQUENCE</scope>
    <source>
        <strain evidence="1">JCM 3090</strain>
    </source>
</reference>
<protein>
    <submittedName>
        <fullName evidence="1">Putative thiamineS</fullName>
    </submittedName>
</protein>
<dbReference type="InterPro" id="IPR003749">
    <property type="entry name" value="ThiS/MoaD-like"/>
</dbReference>
<accession>A0A8J3B0Z4</accession>
<sequence>MAIEVHIPTVLRPLAEGNRTVAGSGGTIDELIDVLESRFPGMGKRLRIDGEVPRYMNIYVNDADIRFDRALSTPLRDGDVVSILPAVAGG</sequence>
<organism evidence="1 2">
    <name type="scientific">Pilimelia anulata</name>
    <dbReference type="NCBI Taxonomy" id="53371"/>
    <lineage>
        <taxon>Bacteria</taxon>
        <taxon>Bacillati</taxon>
        <taxon>Actinomycetota</taxon>
        <taxon>Actinomycetes</taxon>
        <taxon>Micromonosporales</taxon>
        <taxon>Micromonosporaceae</taxon>
        <taxon>Pilimelia</taxon>
    </lineage>
</organism>
<gene>
    <name evidence="1" type="ORF">GCM10010123_10890</name>
</gene>
<name>A0A8J3B0Z4_9ACTN</name>
<dbReference type="InterPro" id="IPR012675">
    <property type="entry name" value="Beta-grasp_dom_sf"/>
</dbReference>